<comment type="caution">
    <text evidence="2">The sequence shown here is derived from an EMBL/GenBank/DDBJ whole genome shotgun (WGS) entry which is preliminary data.</text>
</comment>
<dbReference type="AlphaFoldDB" id="A0A8H7ZYL1"/>
<feature type="region of interest" description="Disordered" evidence="1">
    <location>
        <begin position="1"/>
        <end position="89"/>
    </location>
</feature>
<name>A0A8H7ZYL1_9FUNG</name>
<sequence>PFCSFSLPTSSDPPPPPLSPSRVSSKIRENSPGPTALQAGQGQQRPPEPRQARPPLPVKPPGSDFADVGRRPSEAAQHERRPRPPQRVL</sequence>
<feature type="compositionally biased region" description="Basic and acidic residues" evidence="1">
    <location>
        <begin position="67"/>
        <end position="79"/>
    </location>
</feature>
<dbReference type="Proteomes" id="UP000673691">
    <property type="component" value="Unassembled WGS sequence"/>
</dbReference>
<proteinExistence type="predicted"/>
<feature type="non-terminal residue" evidence="2">
    <location>
        <position position="1"/>
    </location>
</feature>
<reference evidence="2 3" key="1">
    <citation type="journal article" name="Sci. Rep.">
        <title>Genome-scale phylogenetic analyses confirm Olpidium as the closest living zoosporic fungus to the non-flagellated, terrestrial fungi.</title>
        <authorList>
            <person name="Chang Y."/>
            <person name="Rochon D."/>
            <person name="Sekimoto S."/>
            <person name="Wang Y."/>
            <person name="Chovatia M."/>
            <person name="Sandor L."/>
            <person name="Salamov A."/>
            <person name="Grigoriev I.V."/>
            <person name="Stajich J.E."/>
            <person name="Spatafora J.W."/>
        </authorList>
    </citation>
    <scope>NUCLEOTIDE SEQUENCE [LARGE SCALE GENOMIC DNA]</scope>
    <source>
        <strain evidence="2">S191</strain>
    </source>
</reference>
<dbReference type="EMBL" id="JAEFCI010003750">
    <property type="protein sequence ID" value="KAG5461373.1"/>
    <property type="molecule type" value="Genomic_DNA"/>
</dbReference>
<feature type="compositionally biased region" description="Basic residues" evidence="1">
    <location>
        <begin position="80"/>
        <end position="89"/>
    </location>
</feature>
<keyword evidence="3" id="KW-1185">Reference proteome</keyword>
<protein>
    <submittedName>
        <fullName evidence="2">Uncharacterized protein</fullName>
    </submittedName>
</protein>
<organism evidence="2 3">
    <name type="scientific">Olpidium bornovanus</name>
    <dbReference type="NCBI Taxonomy" id="278681"/>
    <lineage>
        <taxon>Eukaryota</taxon>
        <taxon>Fungi</taxon>
        <taxon>Fungi incertae sedis</taxon>
        <taxon>Olpidiomycota</taxon>
        <taxon>Olpidiomycotina</taxon>
        <taxon>Olpidiomycetes</taxon>
        <taxon>Olpidiales</taxon>
        <taxon>Olpidiaceae</taxon>
        <taxon>Olpidium</taxon>
    </lineage>
</organism>
<feature type="non-terminal residue" evidence="2">
    <location>
        <position position="89"/>
    </location>
</feature>
<accession>A0A8H7ZYL1</accession>
<feature type="compositionally biased region" description="Low complexity" evidence="1">
    <location>
        <begin position="1"/>
        <end position="10"/>
    </location>
</feature>
<gene>
    <name evidence="2" type="ORF">BJ554DRAFT_6446</name>
</gene>
<evidence type="ECO:0000313" key="3">
    <source>
        <dbReference type="Proteomes" id="UP000673691"/>
    </source>
</evidence>
<evidence type="ECO:0000313" key="2">
    <source>
        <dbReference type="EMBL" id="KAG5461373.1"/>
    </source>
</evidence>
<evidence type="ECO:0000256" key="1">
    <source>
        <dbReference type="SAM" id="MobiDB-lite"/>
    </source>
</evidence>